<proteinExistence type="predicted"/>
<evidence type="ECO:0000313" key="2">
    <source>
        <dbReference type="Proteomes" id="UP001157109"/>
    </source>
</evidence>
<sequence>MTGDHCFSEHSAQRVLGRRQVDSEDRILEGQLGRHRVHRLAEDLPHQILDRLHRLREVLLELRGAGVARTDEHPLQGVVEPRQRLVCIALVGTAHPDGGDLHEVERLERPLVDLARPRIRALPQSHSPCRE</sequence>
<comment type="caution">
    <text evidence="1">The sequence shown here is derived from an EMBL/GenBank/DDBJ whole genome shotgun (WGS) entry which is preliminary data.</text>
</comment>
<reference evidence="2" key="1">
    <citation type="journal article" date="2019" name="Int. J. Syst. Evol. Microbiol.">
        <title>The Global Catalogue of Microorganisms (GCM) 10K type strain sequencing project: providing services to taxonomists for standard genome sequencing and annotation.</title>
        <authorList>
            <consortium name="The Broad Institute Genomics Platform"/>
            <consortium name="The Broad Institute Genome Sequencing Center for Infectious Disease"/>
            <person name="Wu L."/>
            <person name="Ma J."/>
        </authorList>
    </citation>
    <scope>NUCLEOTIDE SEQUENCE [LARGE SCALE GENOMIC DNA]</scope>
    <source>
        <strain evidence="2">NBRC 105830</strain>
    </source>
</reference>
<evidence type="ECO:0000313" key="1">
    <source>
        <dbReference type="EMBL" id="GMA18387.1"/>
    </source>
</evidence>
<keyword evidence="2" id="KW-1185">Reference proteome</keyword>
<protein>
    <submittedName>
        <fullName evidence="1">Uncharacterized protein</fullName>
    </submittedName>
</protein>
<name>A0ABQ6HJ18_9MICO</name>
<dbReference type="Proteomes" id="UP001157109">
    <property type="component" value="Unassembled WGS sequence"/>
</dbReference>
<organism evidence="1 2">
    <name type="scientific">Arsenicicoccus piscis</name>
    <dbReference type="NCBI Taxonomy" id="673954"/>
    <lineage>
        <taxon>Bacteria</taxon>
        <taxon>Bacillati</taxon>
        <taxon>Actinomycetota</taxon>
        <taxon>Actinomycetes</taxon>
        <taxon>Micrococcales</taxon>
        <taxon>Intrasporangiaceae</taxon>
        <taxon>Arsenicicoccus</taxon>
    </lineage>
</organism>
<gene>
    <name evidence="1" type="ORF">GCM10025862_04080</name>
</gene>
<accession>A0ABQ6HJ18</accession>
<dbReference type="EMBL" id="BSUJ01000001">
    <property type="protein sequence ID" value="GMA18387.1"/>
    <property type="molecule type" value="Genomic_DNA"/>
</dbReference>